<dbReference type="Proteomes" id="UP000053097">
    <property type="component" value="Unassembled WGS sequence"/>
</dbReference>
<evidence type="ECO:0000313" key="1">
    <source>
        <dbReference type="EMBL" id="EZA57223.1"/>
    </source>
</evidence>
<keyword evidence="2" id="KW-1185">Reference proteome</keyword>
<proteinExistence type="predicted"/>
<sequence>FWTRERKYFPRQLILRSRLPPSCKATTASDNYLKARRSVKLRIEDLTKFVEDGSRSITNNLKSHLENSKAARAAQLEKLSQRTTRKLDELTSLDVSYGCWMRNETMLLNDEIRRSFDALERAVVPNVGQIMSMLKDLQSEVSKCAECADKNVTSCREHVVPTEFAKCVDERLDEATLMLNRVSKEARLKLAEIVKFRETVIKAHEMTAEEVMELNHRKSAELSKYLERCIVKLKKANK</sequence>
<protein>
    <submittedName>
        <fullName evidence="1">Uncharacterized protein</fullName>
    </submittedName>
</protein>
<gene>
    <name evidence="1" type="ORF">X777_01829</name>
</gene>
<name>A0A026WMS2_OOCBI</name>
<dbReference type="AlphaFoldDB" id="A0A026WMS2"/>
<reference evidence="1 2" key="1">
    <citation type="journal article" date="2014" name="Curr. Biol.">
        <title>The genome of the clonal raider ant Cerapachys biroi.</title>
        <authorList>
            <person name="Oxley P.R."/>
            <person name="Ji L."/>
            <person name="Fetter-Pruneda I."/>
            <person name="McKenzie S.K."/>
            <person name="Li C."/>
            <person name="Hu H."/>
            <person name="Zhang G."/>
            <person name="Kronauer D.J."/>
        </authorList>
    </citation>
    <scope>NUCLEOTIDE SEQUENCE [LARGE SCALE GENOMIC DNA]</scope>
</reference>
<dbReference type="OrthoDB" id="7535051at2759"/>
<organism evidence="1 2">
    <name type="scientific">Ooceraea biroi</name>
    <name type="common">Clonal raider ant</name>
    <name type="synonym">Cerapachys biroi</name>
    <dbReference type="NCBI Taxonomy" id="2015173"/>
    <lineage>
        <taxon>Eukaryota</taxon>
        <taxon>Metazoa</taxon>
        <taxon>Ecdysozoa</taxon>
        <taxon>Arthropoda</taxon>
        <taxon>Hexapoda</taxon>
        <taxon>Insecta</taxon>
        <taxon>Pterygota</taxon>
        <taxon>Neoptera</taxon>
        <taxon>Endopterygota</taxon>
        <taxon>Hymenoptera</taxon>
        <taxon>Apocrita</taxon>
        <taxon>Aculeata</taxon>
        <taxon>Formicoidea</taxon>
        <taxon>Formicidae</taxon>
        <taxon>Dorylinae</taxon>
        <taxon>Ooceraea</taxon>
    </lineage>
</organism>
<dbReference type="OMA" id="GREACKN"/>
<dbReference type="EMBL" id="KK107152">
    <property type="protein sequence ID" value="EZA57223.1"/>
    <property type="molecule type" value="Genomic_DNA"/>
</dbReference>
<accession>A0A026WMS2</accession>
<feature type="non-terminal residue" evidence="1">
    <location>
        <position position="1"/>
    </location>
</feature>
<evidence type="ECO:0000313" key="2">
    <source>
        <dbReference type="Proteomes" id="UP000053097"/>
    </source>
</evidence>